<evidence type="ECO:0000313" key="4">
    <source>
        <dbReference type="EMBL" id="OGG56950.1"/>
    </source>
</evidence>
<comment type="caution">
    <text evidence="4">The sequence shown here is derived from an EMBL/GenBank/DDBJ whole genome shotgun (WGS) entry which is preliminary data.</text>
</comment>
<dbReference type="Pfam" id="PF22725">
    <property type="entry name" value="GFO_IDH_MocA_C3"/>
    <property type="match status" value="1"/>
</dbReference>
<dbReference type="PANTHER" id="PTHR43818:SF11">
    <property type="entry name" value="BCDNA.GH03377"/>
    <property type="match status" value="1"/>
</dbReference>
<organism evidence="4 5">
    <name type="scientific">Handelsmanbacteria sp. (strain RIFCSPLOWO2_12_FULL_64_10)</name>
    <dbReference type="NCBI Taxonomy" id="1817868"/>
    <lineage>
        <taxon>Bacteria</taxon>
        <taxon>Candidatus Handelsmaniibacteriota</taxon>
    </lineage>
</organism>
<feature type="domain" description="Gfo/Idh/MocA-like oxidoreductase N-terminal" evidence="2">
    <location>
        <begin position="4"/>
        <end position="122"/>
    </location>
</feature>
<evidence type="ECO:0008006" key="6">
    <source>
        <dbReference type="Google" id="ProtNLM"/>
    </source>
</evidence>
<dbReference type="Pfam" id="PF01408">
    <property type="entry name" value="GFO_IDH_MocA"/>
    <property type="match status" value="1"/>
</dbReference>
<dbReference type="EMBL" id="MFKF01000021">
    <property type="protein sequence ID" value="OGG56950.1"/>
    <property type="molecule type" value="Genomic_DNA"/>
</dbReference>
<dbReference type="InterPro" id="IPR000683">
    <property type="entry name" value="Gfo/Idh/MocA-like_OxRdtase_N"/>
</dbReference>
<evidence type="ECO:0000259" key="3">
    <source>
        <dbReference type="Pfam" id="PF22725"/>
    </source>
</evidence>
<sequence>MNKVRFAIIGCGGIAQSHMASIAALPNAEVAVTVDIVKERAEQAAQKYGAKRWATSTEEAVKDDAVNAVSICLPHALHEAHALTAAKAGKHILVEKPMAISLRECDSMIAAAEAAKVTLMVGQVLRFREANREARRLIRSGAIGKPTNVIRRRHSFTREHRAEPWSNDPAIAGGWVLYGFGAHEVDMILYLNDAHARTTFALGRKTNPHWRDYDDIDILFDLSNDAMATMTHSINIKPGAWDCLIAGTEGCLCITNDVLTLNGETLPNKFDAQGGMQRQLAEFVNAVLEGREPEASGRDVRRTMQALEAVKISLAEKRPVEADRL</sequence>
<dbReference type="InterPro" id="IPR036291">
    <property type="entry name" value="NAD(P)-bd_dom_sf"/>
</dbReference>
<dbReference type="Proteomes" id="UP000178606">
    <property type="component" value="Unassembled WGS sequence"/>
</dbReference>
<protein>
    <recommendedName>
        <fullName evidence="6">Gfo/Idh/MocA-like oxidoreductase N-terminal domain-containing protein</fullName>
    </recommendedName>
</protein>
<proteinExistence type="predicted"/>
<evidence type="ECO:0000259" key="2">
    <source>
        <dbReference type="Pfam" id="PF01408"/>
    </source>
</evidence>
<dbReference type="InterPro" id="IPR055170">
    <property type="entry name" value="GFO_IDH_MocA-like_dom"/>
</dbReference>
<dbReference type="GO" id="GO:0000166">
    <property type="term" value="F:nucleotide binding"/>
    <property type="evidence" value="ECO:0007669"/>
    <property type="project" value="InterPro"/>
</dbReference>
<dbReference type="AlphaFoldDB" id="A0A1F6D6J2"/>
<accession>A0A1F6D6J2</accession>
<dbReference type="SUPFAM" id="SSF51735">
    <property type="entry name" value="NAD(P)-binding Rossmann-fold domains"/>
    <property type="match status" value="1"/>
</dbReference>
<evidence type="ECO:0000256" key="1">
    <source>
        <dbReference type="ARBA" id="ARBA00023002"/>
    </source>
</evidence>
<reference evidence="4 5" key="1">
    <citation type="journal article" date="2016" name="Nat. Commun.">
        <title>Thousands of microbial genomes shed light on interconnected biogeochemical processes in an aquifer system.</title>
        <authorList>
            <person name="Anantharaman K."/>
            <person name="Brown C.T."/>
            <person name="Hug L.A."/>
            <person name="Sharon I."/>
            <person name="Castelle C.J."/>
            <person name="Probst A.J."/>
            <person name="Thomas B.C."/>
            <person name="Singh A."/>
            <person name="Wilkins M.J."/>
            <person name="Karaoz U."/>
            <person name="Brodie E.L."/>
            <person name="Williams K.H."/>
            <person name="Hubbard S.S."/>
            <person name="Banfield J.F."/>
        </authorList>
    </citation>
    <scope>NUCLEOTIDE SEQUENCE [LARGE SCALE GENOMIC DNA]</scope>
    <source>
        <strain evidence="5">RIFCSPLOWO2_12_FULL_64_10</strain>
    </source>
</reference>
<dbReference type="InterPro" id="IPR050463">
    <property type="entry name" value="Gfo/Idh/MocA_oxidrdct_glycsds"/>
</dbReference>
<dbReference type="GO" id="GO:0016491">
    <property type="term" value="F:oxidoreductase activity"/>
    <property type="evidence" value="ECO:0007669"/>
    <property type="project" value="UniProtKB-KW"/>
</dbReference>
<gene>
    <name evidence="4" type="ORF">A3F84_15565</name>
</gene>
<feature type="domain" description="GFO/IDH/MocA-like oxidoreductase" evidence="3">
    <location>
        <begin position="132"/>
        <end position="252"/>
    </location>
</feature>
<evidence type="ECO:0000313" key="5">
    <source>
        <dbReference type="Proteomes" id="UP000178606"/>
    </source>
</evidence>
<name>A0A1F6D6J2_HANXR</name>
<dbReference type="PANTHER" id="PTHR43818">
    <property type="entry name" value="BCDNA.GH03377"/>
    <property type="match status" value="1"/>
</dbReference>
<dbReference type="SUPFAM" id="SSF55347">
    <property type="entry name" value="Glyceraldehyde-3-phosphate dehydrogenase-like, C-terminal domain"/>
    <property type="match status" value="1"/>
</dbReference>
<keyword evidence="1" id="KW-0560">Oxidoreductase</keyword>
<dbReference type="Gene3D" id="3.40.50.720">
    <property type="entry name" value="NAD(P)-binding Rossmann-like Domain"/>
    <property type="match status" value="1"/>
</dbReference>
<dbReference type="Gene3D" id="3.30.360.10">
    <property type="entry name" value="Dihydrodipicolinate Reductase, domain 2"/>
    <property type="match status" value="1"/>
</dbReference>